<comment type="caution">
    <text evidence="2">The sequence shown here is derived from an EMBL/GenBank/DDBJ whole genome shotgun (WGS) entry which is preliminary data.</text>
</comment>
<reference evidence="2" key="1">
    <citation type="journal article" date="2014" name="Int. J. Syst. Evol. Microbiol.">
        <title>Complete genome sequence of Corynebacterium casei LMG S-19264T (=DSM 44701T), isolated from a smear-ripened cheese.</title>
        <authorList>
            <consortium name="US DOE Joint Genome Institute (JGI-PGF)"/>
            <person name="Walter F."/>
            <person name="Albersmeier A."/>
            <person name="Kalinowski J."/>
            <person name="Ruckert C."/>
        </authorList>
    </citation>
    <scope>NUCLEOTIDE SEQUENCE</scope>
    <source>
        <strain evidence="2">VKM Ac-1958</strain>
    </source>
</reference>
<dbReference type="Proteomes" id="UP001142325">
    <property type="component" value="Unassembled WGS sequence"/>
</dbReference>
<dbReference type="EMBL" id="BSET01000002">
    <property type="protein sequence ID" value="GLK02527.1"/>
    <property type="molecule type" value="Genomic_DNA"/>
</dbReference>
<reference evidence="2" key="2">
    <citation type="submission" date="2023-01" db="EMBL/GenBank/DDBJ databases">
        <authorList>
            <person name="Sun Q."/>
            <person name="Evtushenko L."/>
        </authorList>
    </citation>
    <scope>NUCLEOTIDE SEQUENCE</scope>
    <source>
        <strain evidence="2">VKM Ac-1958</strain>
    </source>
</reference>
<organism evidence="2 3">
    <name type="scientific">Microbacterium keratanolyticum</name>
    <dbReference type="NCBI Taxonomy" id="67574"/>
    <lineage>
        <taxon>Bacteria</taxon>
        <taxon>Bacillati</taxon>
        <taxon>Actinomycetota</taxon>
        <taxon>Actinomycetes</taxon>
        <taxon>Micrococcales</taxon>
        <taxon>Microbacteriaceae</taxon>
        <taxon>Microbacterium</taxon>
    </lineage>
</organism>
<protein>
    <recommendedName>
        <fullName evidence="1">YchJ-like middle NTF2-like domain-containing protein</fullName>
    </recommendedName>
</protein>
<name>A0A9W6M9E1_9MICO</name>
<accession>A0A9W6M9E1</accession>
<dbReference type="InterPro" id="IPR048469">
    <property type="entry name" value="YchJ-like_M"/>
</dbReference>
<gene>
    <name evidence="2" type="ORF">GCM10017596_22420</name>
</gene>
<proteinExistence type="predicted"/>
<dbReference type="InterPro" id="IPR032710">
    <property type="entry name" value="NTF2-like_dom_sf"/>
</dbReference>
<evidence type="ECO:0000259" key="1">
    <source>
        <dbReference type="Pfam" id="PF17775"/>
    </source>
</evidence>
<dbReference type="AlphaFoldDB" id="A0A9W6M9E1"/>
<evidence type="ECO:0000313" key="2">
    <source>
        <dbReference type="EMBL" id="GLK02527.1"/>
    </source>
</evidence>
<feature type="domain" description="YchJ-like middle NTF2-like" evidence="1">
    <location>
        <begin position="1"/>
        <end position="90"/>
    </location>
</feature>
<dbReference type="Pfam" id="PF17775">
    <property type="entry name" value="YchJ_M-like"/>
    <property type="match status" value="1"/>
</dbReference>
<dbReference type="SUPFAM" id="SSF54427">
    <property type="entry name" value="NTF2-like"/>
    <property type="match status" value="1"/>
</dbReference>
<sequence>MRSRYTAFSRGHVAHLLRTWHASTRPAHLELDPDATWVRLAIVDTVAGGPFDREGVVEFVAMYEETGQRHRLRERSRFVREGREWFYVDGVHSDL</sequence>
<keyword evidence="3" id="KW-1185">Reference proteome</keyword>
<evidence type="ECO:0000313" key="3">
    <source>
        <dbReference type="Proteomes" id="UP001142325"/>
    </source>
</evidence>
<dbReference type="Gene3D" id="3.10.450.50">
    <property type="match status" value="1"/>
</dbReference>